<feature type="region of interest" description="Disordered" evidence="2">
    <location>
        <begin position="212"/>
        <end position="252"/>
    </location>
</feature>
<feature type="compositionally biased region" description="Low complexity" evidence="2">
    <location>
        <begin position="230"/>
        <end position="240"/>
    </location>
</feature>
<organism evidence="4 5">
    <name type="scientific">Mortierella polycephala</name>
    <dbReference type="NCBI Taxonomy" id="41804"/>
    <lineage>
        <taxon>Eukaryota</taxon>
        <taxon>Fungi</taxon>
        <taxon>Fungi incertae sedis</taxon>
        <taxon>Mucoromycota</taxon>
        <taxon>Mortierellomycotina</taxon>
        <taxon>Mortierellomycetes</taxon>
        <taxon>Mortierellales</taxon>
        <taxon>Mortierellaceae</taxon>
        <taxon>Mortierella</taxon>
    </lineage>
</organism>
<keyword evidence="1" id="KW-0863">Zinc-finger</keyword>
<dbReference type="PROSITE" id="PS50089">
    <property type="entry name" value="ZF_RING_2"/>
    <property type="match status" value="1"/>
</dbReference>
<dbReference type="OrthoDB" id="6270329at2759"/>
<name>A0A9P6QCH1_9FUNG</name>
<dbReference type="GO" id="GO:0061630">
    <property type="term" value="F:ubiquitin protein ligase activity"/>
    <property type="evidence" value="ECO:0007669"/>
    <property type="project" value="TreeGrafter"/>
</dbReference>
<accession>A0A9P6QCH1</accession>
<dbReference type="Pfam" id="PF13923">
    <property type="entry name" value="zf-C3HC4_2"/>
    <property type="match status" value="1"/>
</dbReference>
<evidence type="ECO:0000256" key="1">
    <source>
        <dbReference type="PROSITE-ProRule" id="PRU00175"/>
    </source>
</evidence>
<dbReference type="InterPro" id="IPR052443">
    <property type="entry name" value="E3_ubiq-ligase_RNF220-like"/>
</dbReference>
<feature type="compositionally biased region" description="Basic and acidic residues" evidence="2">
    <location>
        <begin position="130"/>
        <end position="142"/>
    </location>
</feature>
<dbReference type="SUPFAM" id="SSF57850">
    <property type="entry name" value="RING/U-box"/>
    <property type="match status" value="1"/>
</dbReference>
<dbReference type="GO" id="GO:0016567">
    <property type="term" value="P:protein ubiquitination"/>
    <property type="evidence" value="ECO:0007669"/>
    <property type="project" value="TreeGrafter"/>
</dbReference>
<evidence type="ECO:0000313" key="4">
    <source>
        <dbReference type="EMBL" id="KAG0264088.1"/>
    </source>
</evidence>
<dbReference type="Gene3D" id="3.30.40.10">
    <property type="entry name" value="Zinc/RING finger domain, C3HC4 (zinc finger)"/>
    <property type="match status" value="1"/>
</dbReference>
<dbReference type="Gene3D" id="3.30.160.60">
    <property type="entry name" value="Classic Zinc Finger"/>
    <property type="match status" value="1"/>
</dbReference>
<keyword evidence="1" id="KW-0479">Metal-binding</keyword>
<keyword evidence="1" id="KW-0862">Zinc</keyword>
<dbReference type="PANTHER" id="PTHR13459">
    <property type="entry name" value="E3 UBIQUITIN-PROTEIN LIGASE RNF220 ISOFORM X1"/>
    <property type="match status" value="1"/>
</dbReference>
<dbReference type="Proteomes" id="UP000726737">
    <property type="component" value="Unassembled WGS sequence"/>
</dbReference>
<dbReference type="Pfam" id="PF15926">
    <property type="entry name" value="RNF220"/>
    <property type="match status" value="1"/>
</dbReference>
<dbReference type="GO" id="GO:0008270">
    <property type="term" value="F:zinc ion binding"/>
    <property type="evidence" value="ECO:0007669"/>
    <property type="project" value="UniProtKB-KW"/>
</dbReference>
<evidence type="ECO:0000313" key="5">
    <source>
        <dbReference type="Proteomes" id="UP000726737"/>
    </source>
</evidence>
<dbReference type="InterPro" id="IPR031824">
    <property type="entry name" value="RNF220_mid"/>
</dbReference>
<dbReference type="EMBL" id="JAAAJA010000058">
    <property type="protein sequence ID" value="KAG0264088.1"/>
    <property type="molecule type" value="Genomic_DNA"/>
</dbReference>
<dbReference type="InterPro" id="IPR040178">
    <property type="entry name" value="RNF220_RING"/>
</dbReference>
<evidence type="ECO:0000256" key="2">
    <source>
        <dbReference type="SAM" id="MobiDB-lite"/>
    </source>
</evidence>
<dbReference type="InterPro" id="IPR013083">
    <property type="entry name" value="Znf_RING/FYVE/PHD"/>
</dbReference>
<feature type="compositionally biased region" description="Gly residues" evidence="2">
    <location>
        <begin position="219"/>
        <end position="229"/>
    </location>
</feature>
<reference evidence="4" key="1">
    <citation type="journal article" date="2020" name="Fungal Divers.">
        <title>Resolving the Mortierellaceae phylogeny through synthesis of multi-gene phylogenetics and phylogenomics.</title>
        <authorList>
            <person name="Vandepol N."/>
            <person name="Liber J."/>
            <person name="Desiro A."/>
            <person name="Na H."/>
            <person name="Kennedy M."/>
            <person name="Barry K."/>
            <person name="Grigoriev I.V."/>
            <person name="Miller A.N."/>
            <person name="O'Donnell K."/>
            <person name="Stajich J.E."/>
            <person name="Bonito G."/>
        </authorList>
    </citation>
    <scope>NUCLEOTIDE SEQUENCE</scope>
    <source>
        <strain evidence="4">KOD948</strain>
    </source>
</reference>
<dbReference type="AlphaFoldDB" id="A0A9P6QCH1"/>
<dbReference type="PANTHER" id="PTHR13459:SF1">
    <property type="entry name" value="E3 UBIQUITIN-PROTEIN LIGASE RNF220 ISOFORM X1"/>
    <property type="match status" value="1"/>
</dbReference>
<feature type="region of interest" description="Disordered" evidence="2">
    <location>
        <begin position="1"/>
        <end position="70"/>
    </location>
</feature>
<dbReference type="CDD" id="cd16563">
    <property type="entry name" value="RING-HC_RNF220"/>
    <property type="match status" value="1"/>
</dbReference>
<feature type="domain" description="RING-type" evidence="3">
    <location>
        <begin position="434"/>
        <end position="473"/>
    </location>
</feature>
<evidence type="ECO:0000259" key="3">
    <source>
        <dbReference type="PROSITE" id="PS50089"/>
    </source>
</evidence>
<gene>
    <name evidence="4" type="ORF">BG011_007483</name>
</gene>
<proteinExistence type="predicted"/>
<dbReference type="InterPro" id="IPR001841">
    <property type="entry name" value="Znf_RING"/>
</dbReference>
<feature type="compositionally biased region" description="Polar residues" evidence="2">
    <location>
        <begin position="1"/>
        <end position="11"/>
    </location>
</feature>
<keyword evidence="5" id="KW-1185">Reference proteome</keyword>
<sequence>MDMETDTVSSTDVRRQQAERQEHINHIQDDEKDSGVEDEDITIDTDRDQEQTKYPIQSSSPIKRPKRNPSVKCPICHEFVAPGQYRNHYQMELAHLESGTSVEGTRGKRGAAIAASKQFIKGKQRGSPSDNEKQDMLRDVQKRKAARLSNKDSTGAGSGSGSGRRTMNLDIGLVDPLGGTDDAPVTCFICNERLFGSLNDINSHIDTCLSNPQPSHHAGTGGSRGGGYSSSGTNTSVSGESSRRNSIVSTPNERISDSFEEYTWAGQTRIRATALFEGGMSSLGSGSGSRSIQEDVDDDLNVEDDEEDEYGDPQFTERDVVVDDEDLGAGELREIVLESSSAVQRTPTSPTISRNRVSQSHFGVEIKEEVSSVVDGEEDEEIDLEGVNEEEEEEHRVNALISAAFASGDTRLVIDALRAKIKQLERTNKNVPSCLICLEPYTVPLTSIVCWHVHCEGCWMKTLGNKKLCPQCQKITLPKDLRRIYL</sequence>
<comment type="caution">
    <text evidence="4">The sequence shown here is derived from an EMBL/GenBank/DDBJ whole genome shotgun (WGS) entry which is preliminary data.</text>
</comment>
<protein>
    <recommendedName>
        <fullName evidence="3">RING-type domain-containing protein</fullName>
    </recommendedName>
</protein>
<feature type="region of interest" description="Disordered" evidence="2">
    <location>
        <begin position="115"/>
        <end position="167"/>
    </location>
</feature>
<feature type="compositionally biased region" description="Basic and acidic residues" evidence="2">
    <location>
        <begin position="12"/>
        <end position="35"/>
    </location>
</feature>